<protein>
    <submittedName>
        <fullName evidence="1">Uncharacterized protein</fullName>
    </submittedName>
</protein>
<dbReference type="Proteomes" id="UP000178040">
    <property type="component" value="Unassembled WGS sequence"/>
</dbReference>
<reference evidence="1 2" key="1">
    <citation type="journal article" date="2016" name="Nat. Commun.">
        <title>Thousands of microbial genomes shed light on interconnected biogeochemical processes in an aquifer system.</title>
        <authorList>
            <person name="Anantharaman K."/>
            <person name="Brown C.T."/>
            <person name="Hug L.A."/>
            <person name="Sharon I."/>
            <person name="Castelle C.J."/>
            <person name="Probst A.J."/>
            <person name="Thomas B.C."/>
            <person name="Singh A."/>
            <person name="Wilkins M.J."/>
            <person name="Karaoz U."/>
            <person name="Brodie E.L."/>
            <person name="Williams K.H."/>
            <person name="Hubbard S.S."/>
            <person name="Banfield J.F."/>
        </authorList>
    </citation>
    <scope>NUCLEOTIDE SEQUENCE [LARGE SCALE GENOMIC DNA]</scope>
</reference>
<evidence type="ECO:0000313" key="1">
    <source>
        <dbReference type="EMBL" id="OGK44595.1"/>
    </source>
</evidence>
<evidence type="ECO:0000313" key="2">
    <source>
        <dbReference type="Proteomes" id="UP000178040"/>
    </source>
</evidence>
<dbReference type="EMBL" id="MGAI01000026">
    <property type="protein sequence ID" value="OGK44595.1"/>
    <property type="molecule type" value="Genomic_DNA"/>
</dbReference>
<gene>
    <name evidence="1" type="ORF">A3B40_05425</name>
</gene>
<sequence>MNGQPDRVRQSFPERNLRGVTVLTPEQQEGLSQLGYSAVVKLSGLTINELIAFGYQFNSNGEEGLSPIERGSLSFGEIPSRVSQVAVNPTDPFLADSGLKSLNEQIILIKKLSEQLSAKVPGVRVVVGHASDYAELVLRYLADQDVALIRPNIYARTVTSVGHNVVSVGFDPASSGLILDDWPHRSSGWDLRIFPLIVPSGKRT</sequence>
<proteinExistence type="predicted"/>
<name>A0A1F7IML2_9BACT</name>
<organism evidence="1 2">
    <name type="scientific">Candidatus Roizmanbacteria bacterium RIFCSPLOWO2_01_FULL_37_16</name>
    <dbReference type="NCBI Taxonomy" id="1802058"/>
    <lineage>
        <taxon>Bacteria</taxon>
        <taxon>Candidatus Roizmaniibacteriota</taxon>
    </lineage>
</organism>
<accession>A0A1F7IML2</accession>
<comment type="caution">
    <text evidence="1">The sequence shown here is derived from an EMBL/GenBank/DDBJ whole genome shotgun (WGS) entry which is preliminary data.</text>
</comment>
<dbReference type="AlphaFoldDB" id="A0A1F7IML2"/>